<reference evidence="1 2" key="1">
    <citation type="journal article" date="2019" name="Nat. Ecol. Evol.">
        <title>Megaphylogeny resolves global patterns of mushroom evolution.</title>
        <authorList>
            <person name="Varga T."/>
            <person name="Krizsan K."/>
            <person name="Foldi C."/>
            <person name="Dima B."/>
            <person name="Sanchez-Garcia M."/>
            <person name="Sanchez-Ramirez S."/>
            <person name="Szollosi G.J."/>
            <person name="Szarkandi J.G."/>
            <person name="Papp V."/>
            <person name="Albert L."/>
            <person name="Andreopoulos W."/>
            <person name="Angelini C."/>
            <person name="Antonin V."/>
            <person name="Barry K.W."/>
            <person name="Bougher N.L."/>
            <person name="Buchanan P."/>
            <person name="Buyck B."/>
            <person name="Bense V."/>
            <person name="Catcheside P."/>
            <person name="Chovatia M."/>
            <person name="Cooper J."/>
            <person name="Damon W."/>
            <person name="Desjardin D."/>
            <person name="Finy P."/>
            <person name="Geml J."/>
            <person name="Haridas S."/>
            <person name="Hughes K."/>
            <person name="Justo A."/>
            <person name="Karasinski D."/>
            <person name="Kautmanova I."/>
            <person name="Kiss B."/>
            <person name="Kocsube S."/>
            <person name="Kotiranta H."/>
            <person name="LaButti K.M."/>
            <person name="Lechner B.E."/>
            <person name="Liimatainen K."/>
            <person name="Lipzen A."/>
            <person name="Lukacs Z."/>
            <person name="Mihaltcheva S."/>
            <person name="Morgado L.N."/>
            <person name="Niskanen T."/>
            <person name="Noordeloos M.E."/>
            <person name="Ohm R.A."/>
            <person name="Ortiz-Santana B."/>
            <person name="Ovrebo C."/>
            <person name="Racz N."/>
            <person name="Riley R."/>
            <person name="Savchenko A."/>
            <person name="Shiryaev A."/>
            <person name="Soop K."/>
            <person name="Spirin V."/>
            <person name="Szebenyi C."/>
            <person name="Tomsovsky M."/>
            <person name="Tulloss R.E."/>
            <person name="Uehling J."/>
            <person name="Grigoriev I.V."/>
            <person name="Vagvolgyi C."/>
            <person name="Papp T."/>
            <person name="Martin F.M."/>
            <person name="Miettinen O."/>
            <person name="Hibbett D.S."/>
            <person name="Nagy L.G."/>
        </authorList>
    </citation>
    <scope>NUCLEOTIDE SEQUENCE [LARGE SCALE GENOMIC DNA]</scope>
    <source>
        <strain evidence="1 2">NL-1719</strain>
    </source>
</reference>
<name>A0ACD3A536_9AGAR</name>
<protein>
    <submittedName>
        <fullName evidence="1">Uncharacterized protein</fullName>
    </submittedName>
</protein>
<proteinExistence type="predicted"/>
<dbReference type="EMBL" id="ML208731">
    <property type="protein sequence ID" value="TFK60793.1"/>
    <property type="molecule type" value="Genomic_DNA"/>
</dbReference>
<organism evidence="1 2">
    <name type="scientific">Pluteus cervinus</name>
    <dbReference type="NCBI Taxonomy" id="181527"/>
    <lineage>
        <taxon>Eukaryota</taxon>
        <taxon>Fungi</taxon>
        <taxon>Dikarya</taxon>
        <taxon>Basidiomycota</taxon>
        <taxon>Agaricomycotina</taxon>
        <taxon>Agaricomycetes</taxon>
        <taxon>Agaricomycetidae</taxon>
        <taxon>Agaricales</taxon>
        <taxon>Pluteineae</taxon>
        <taxon>Pluteaceae</taxon>
        <taxon>Pluteus</taxon>
    </lineage>
</organism>
<sequence length="251" mass="26888">MQPPAPETNAILGGNTPSSEDEEMLGLVPNNLTTLHNTMVEAALYIRTACDGLGTTIDGLGKSIETLKLLQSQYRRALSTTDVAVTQLQFALDLKKTIDQLYGIVTEPDDSPAAESSAPAGIMTESGDSPPKATAPASPKPEIHEGAVDVAQLTGSLPKQGTPVIALESTADPSAIPQLHFYYNGVTAVPGYSYEMYPIPRISKKRKVSEPEAVETVDEIHKMFKSVPHRVVDENGVPTDLFLPIHSITLK</sequence>
<accession>A0ACD3A536</accession>
<dbReference type="Proteomes" id="UP000308600">
    <property type="component" value="Unassembled WGS sequence"/>
</dbReference>
<evidence type="ECO:0000313" key="1">
    <source>
        <dbReference type="EMBL" id="TFK60793.1"/>
    </source>
</evidence>
<evidence type="ECO:0000313" key="2">
    <source>
        <dbReference type="Proteomes" id="UP000308600"/>
    </source>
</evidence>
<gene>
    <name evidence="1" type="ORF">BDN72DRAFT_864085</name>
</gene>
<keyword evidence="2" id="KW-1185">Reference proteome</keyword>